<dbReference type="InterPro" id="IPR050194">
    <property type="entry name" value="Glycosyltransferase_grp1"/>
</dbReference>
<dbReference type="AlphaFoldDB" id="A0A4R1HFD2"/>
<organism evidence="3 4">
    <name type="scientific">Thiogranum longum</name>
    <dbReference type="NCBI Taxonomy" id="1537524"/>
    <lineage>
        <taxon>Bacteria</taxon>
        <taxon>Pseudomonadati</taxon>
        <taxon>Pseudomonadota</taxon>
        <taxon>Gammaproteobacteria</taxon>
        <taxon>Chromatiales</taxon>
        <taxon>Ectothiorhodospiraceae</taxon>
        <taxon>Thiogranum</taxon>
    </lineage>
</organism>
<gene>
    <name evidence="3" type="ORF">DFR30_2338</name>
</gene>
<accession>A0A4R1HFD2</accession>
<name>A0A4R1HFD2_9GAMM</name>
<evidence type="ECO:0000313" key="4">
    <source>
        <dbReference type="Proteomes" id="UP000295707"/>
    </source>
</evidence>
<dbReference type="CDD" id="cd03801">
    <property type="entry name" value="GT4_PimA-like"/>
    <property type="match status" value="1"/>
</dbReference>
<dbReference type="GO" id="GO:0016757">
    <property type="term" value="F:glycosyltransferase activity"/>
    <property type="evidence" value="ECO:0007669"/>
    <property type="project" value="InterPro"/>
</dbReference>
<keyword evidence="3" id="KW-0808">Transferase</keyword>
<keyword evidence="4" id="KW-1185">Reference proteome</keyword>
<dbReference type="RefSeq" id="WP_132973372.1">
    <property type="nucleotide sequence ID" value="NZ_SMFX01000001.1"/>
</dbReference>
<dbReference type="PANTHER" id="PTHR45947:SF3">
    <property type="entry name" value="SULFOQUINOVOSYL TRANSFERASE SQD2"/>
    <property type="match status" value="1"/>
</dbReference>
<dbReference type="EMBL" id="SMFX01000001">
    <property type="protein sequence ID" value="TCK19045.1"/>
    <property type="molecule type" value="Genomic_DNA"/>
</dbReference>
<dbReference type="Pfam" id="PF00534">
    <property type="entry name" value="Glycos_transf_1"/>
    <property type="match status" value="1"/>
</dbReference>
<evidence type="ECO:0000259" key="1">
    <source>
        <dbReference type="Pfam" id="PF00534"/>
    </source>
</evidence>
<sequence>MKILTICYEYPPLGGGGAPVCEGLCESLVDRGHHVDVVTSLAKNLPAEEQRNGVSIYRTRCLRRHVHYTTTFELLTGIFPALRKAAELCRTTDYDLIHCHFIVPSGIVSWLLARQTGTPYLITAHGSDIPGYNEDRFNLSHKLIWPVWKRIVNGSRSTVTPTRYLGHLLNRQIDKKGEVIPNGINLQRPGPVQPANRILMVSRIFERKGVDILLRAFSGMNTDWELVIAGDGPLLENAKELAAELGITVQFLGHVDKAQLPDLYQSAKVFVLPSSRENFPVVLLEALAAGCAIITTHGSGCSEVVGEAGILVESGSPQALRLALEELLADESQIEMLRRKSLQQVEKFTWQHISGKYEALYHQLLLQAHERP</sequence>
<evidence type="ECO:0000313" key="3">
    <source>
        <dbReference type="EMBL" id="TCK19045.1"/>
    </source>
</evidence>
<dbReference type="SUPFAM" id="SSF53756">
    <property type="entry name" value="UDP-Glycosyltransferase/glycogen phosphorylase"/>
    <property type="match status" value="1"/>
</dbReference>
<proteinExistence type="predicted"/>
<dbReference type="InterPro" id="IPR028098">
    <property type="entry name" value="Glyco_trans_4-like_N"/>
</dbReference>
<dbReference type="InterPro" id="IPR001296">
    <property type="entry name" value="Glyco_trans_1"/>
</dbReference>
<reference evidence="3 4" key="1">
    <citation type="submission" date="2019-03" db="EMBL/GenBank/DDBJ databases">
        <title>Genomic Encyclopedia of Type Strains, Phase IV (KMG-IV): sequencing the most valuable type-strain genomes for metagenomic binning, comparative biology and taxonomic classification.</title>
        <authorList>
            <person name="Goeker M."/>
        </authorList>
    </citation>
    <scope>NUCLEOTIDE SEQUENCE [LARGE SCALE GENOMIC DNA]</scope>
    <source>
        <strain evidence="3 4">DSM 19610</strain>
    </source>
</reference>
<dbReference type="PANTHER" id="PTHR45947">
    <property type="entry name" value="SULFOQUINOVOSYL TRANSFERASE SQD2"/>
    <property type="match status" value="1"/>
</dbReference>
<dbReference type="Gene3D" id="3.40.50.2000">
    <property type="entry name" value="Glycogen Phosphorylase B"/>
    <property type="match status" value="2"/>
</dbReference>
<protein>
    <submittedName>
        <fullName evidence="3">Glycosyltransferase involved in cell wall biosynthesis</fullName>
    </submittedName>
</protein>
<feature type="domain" description="Glycosyltransferase subfamily 4-like N-terminal" evidence="2">
    <location>
        <begin position="15"/>
        <end position="188"/>
    </location>
</feature>
<dbReference type="OrthoDB" id="258796at2"/>
<feature type="domain" description="Glycosyl transferase family 1" evidence="1">
    <location>
        <begin position="193"/>
        <end position="339"/>
    </location>
</feature>
<dbReference type="Proteomes" id="UP000295707">
    <property type="component" value="Unassembled WGS sequence"/>
</dbReference>
<evidence type="ECO:0000259" key="2">
    <source>
        <dbReference type="Pfam" id="PF13439"/>
    </source>
</evidence>
<dbReference type="Pfam" id="PF13439">
    <property type="entry name" value="Glyco_transf_4"/>
    <property type="match status" value="1"/>
</dbReference>
<comment type="caution">
    <text evidence="3">The sequence shown here is derived from an EMBL/GenBank/DDBJ whole genome shotgun (WGS) entry which is preliminary data.</text>
</comment>